<dbReference type="GO" id="GO:0003723">
    <property type="term" value="F:RNA binding"/>
    <property type="evidence" value="ECO:0007669"/>
    <property type="project" value="UniProtKB-UniRule"/>
</dbReference>
<dbReference type="InterPro" id="IPR000999">
    <property type="entry name" value="RNase_III_dom"/>
</dbReference>
<feature type="compositionally biased region" description="Basic residues" evidence="7">
    <location>
        <begin position="1514"/>
        <end position="1523"/>
    </location>
</feature>
<evidence type="ECO:0000256" key="1">
    <source>
        <dbReference type="ARBA" id="ARBA00022737"/>
    </source>
</evidence>
<evidence type="ECO:0000256" key="7">
    <source>
        <dbReference type="SAM" id="MobiDB-lite"/>
    </source>
</evidence>
<keyword evidence="2" id="KW-0547">Nucleotide-binding</keyword>
<feature type="domain" description="Helicase ATP-binding" evidence="9">
    <location>
        <begin position="22"/>
        <end position="209"/>
    </location>
</feature>
<dbReference type="GO" id="GO:0005634">
    <property type="term" value="C:nucleus"/>
    <property type="evidence" value="ECO:0007669"/>
    <property type="project" value="TreeGrafter"/>
</dbReference>
<accession>A0A9P5X9Q1</accession>
<evidence type="ECO:0000256" key="3">
    <source>
        <dbReference type="ARBA" id="ARBA00022801"/>
    </source>
</evidence>
<organism evidence="12 13">
    <name type="scientific">Macrolepiota fuliginosa MF-IS2</name>
    <dbReference type="NCBI Taxonomy" id="1400762"/>
    <lineage>
        <taxon>Eukaryota</taxon>
        <taxon>Fungi</taxon>
        <taxon>Dikarya</taxon>
        <taxon>Basidiomycota</taxon>
        <taxon>Agaricomycotina</taxon>
        <taxon>Agaricomycetes</taxon>
        <taxon>Agaricomycetidae</taxon>
        <taxon>Agaricales</taxon>
        <taxon>Agaricineae</taxon>
        <taxon>Agaricaceae</taxon>
        <taxon>Macrolepiota</taxon>
    </lineage>
</organism>
<evidence type="ECO:0000256" key="4">
    <source>
        <dbReference type="ARBA" id="ARBA00022806"/>
    </source>
</evidence>
<evidence type="ECO:0000259" key="11">
    <source>
        <dbReference type="PROSITE" id="PS51327"/>
    </source>
</evidence>
<evidence type="ECO:0000256" key="2">
    <source>
        <dbReference type="ARBA" id="ARBA00022741"/>
    </source>
</evidence>
<keyword evidence="3 12" id="KW-0378">Hydrolase</keyword>
<dbReference type="CDD" id="cd18034">
    <property type="entry name" value="DEXHc_dicer"/>
    <property type="match status" value="1"/>
</dbReference>
<dbReference type="Gene3D" id="3.40.50.300">
    <property type="entry name" value="P-loop containing nucleotide triphosphate hydrolases"/>
    <property type="match status" value="2"/>
</dbReference>
<evidence type="ECO:0000259" key="9">
    <source>
        <dbReference type="PROSITE" id="PS51192"/>
    </source>
</evidence>
<dbReference type="GO" id="GO:0005524">
    <property type="term" value="F:ATP binding"/>
    <property type="evidence" value="ECO:0007669"/>
    <property type="project" value="UniProtKB-KW"/>
</dbReference>
<dbReference type="InterPro" id="IPR036389">
    <property type="entry name" value="RNase_III_sf"/>
</dbReference>
<dbReference type="Pfam" id="PF00636">
    <property type="entry name" value="Ribonuclease_3"/>
    <property type="match status" value="2"/>
</dbReference>
<dbReference type="InterPro" id="IPR038248">
    <property type="entry name" value="Dicer_dimer_sf"/>
</dbReference>
<dbReference type="SUPFAM" id="SSF52540">
    <property type="entry name" value="P-loop containing nucleoside triphosphate hydrolases"/>
    <property type="match status" value="1"/>
</dbReference>
<dbReference type="PROSITE" id="PS50142">
    <property type="entry name" value="RNASE_3_2"/>
    <property type="match status" value="2"/>
</dbReference>
<dbReference type="Pfam" id="PF03368">
    <property type="entry name" value="Dicer_dimer"/>
    <property type="match status" value="1"/>
</dbReference>
<dbReference type="PROSITE" id="PS51327">
    <property type="entry name" value="DICER_DSRBF"/>
    <property type="match status" value="1"/>
</dbReference>
<dbReference type="GO" id="GO:0004386">
    <property type="term" value="F:helicase activity"/>
    <property type="evidence" value="ECO:0007669"/>
    <property type="project" value="UniProtKB-KW"/>
</dbReference>
<dbReference type="GO" id="GO:0005737">
    <property type="term" value="C:cytoplasm"/>
    <property type="evidence" value="ECO:0007669"/>
    <property type="project" value="TreeGrafter"/>
</dbReference>
<dbReference type="PROSITE" id="PS51192">
    <property type="entry name" value="HELICASE_ATP_BIND_1"/>
    <property type="match status" value="1"/>
</dbReference>
<comment type="caution">
    <text evidence="12">The sequence shown here is derived from an EMBL/GenBank/DDBJ whole genome shotgun (WGS) entry which is preliminary data.</text>
</comment>
<keyword evidence="4" id="KW-0347">Helicase</keyword>
<dbReference type="GO" id="GO:0030422">
    <property type="term" value="P:siRNA processing"/>
    <property type="evidence" value="ECO:0007669"/>
    <property type="project" value="TreeGrafter"/>
</dbReference>
<dbReference type="InterPro" id="IPR014001">
    <property type="entry name" value="Helicase_ATP-bd"/>
</dbReference>
<protein>
    <submittedName>
        <fullName evidence="12">P-loop containing nucleoside triphosphate hydrolase protein</fullName>
    </submittedName>
</protein>
<dbReference type="InterPro" id="IPR001650">
    <property type="entry name" value="Helicase_C-like"/>
</dbReference>
<evidence type="ECO:0000313" key="12">
    <source>
        <dbReference type="EMBL" id="KAF9445351.1"/>
    </source>
</evidence>
<dbReference type="Pfam" id="PF00271">
    <property type="entry name" value="Helicase_C"/>
    <property type="match status" value="1"/>
</dbReference>
<sequence>MVNVIPSLPTDVPATRGYQQEMLEESTKRNIIIAMDTGSGKTHIAVLRIKHEVEREPSKVAWFFAPTVALCAQQKAVIQTYLPVSVGLVSGALEPDQWKSAALWERVLSTHRVMVSTPQVFLDALRHAYIDLGKDISLLVFDEAHHATGDHPYTRIMVEFYHRIVEIPASERIFGVSQISRPYIMGLTASPIYGGNVAKAFSMLERNLDSIIRAPRLNRTELSQFVHRPVFLHVMFDPWPIEPFSTNLAVISSIVDSLKIEDDPYVISLRQQLSKAQANSPEYYRIDQKLSTTIRSQKTFTLKGLRDFKRAASDILFDLGPWAADWYAWRIIEKARDAANPYNNLMATWKSTEKDHLLKILNNIVLTPVSFHEDDLVEDCSDKVQQLIMTLLNEKIETEERGDVYSSLVFVQRRDTVLALAELLNNHPFTKGIFRIGILLGTSDSSYRHSFLDITRKLARESQEETVADFRSGELNLIIATAVAEEGLDIQACGSVIRWDLPPNMASWAQSRGRARRKRSTFTLMFSRGSQSQQDVQKWENLERQMVEMYNDPMRDLAMEDESGSSMEDDSEDDVVYIVESTGARLSLHSAVAHLSHFCAVIPTTSHVDSRPIYDIDPPEMPIGWHASPSTPSEPLYNGPWGSKLTLPRCLPLHCREFTVPRIYHNKVSAHRHVAFKAYLGLYEAGLLNDSLLPLTSVVEPEKEGEVREMLKDVEKRVGMASVDLQMDPWAAPEADPDAEPTYWYTARMCIGDLPPLVFFTRSESVELDLVDGPILYCPGKDQPVRTTFTPIGRAFDTEDIVQKAKEYTRRVFWSLNWVRMDWDNLDFAYLIYPEAPLDEGDDWVKRRMWLEELRKDDEVSNHSKEYTVHARTFGEAFEYPTDPVMVLKEFGRAYQFVGWRNEKLPEEEEEALQRTRRPRSEDEKPPEIIYPLLIVKPFHPRRNFLVPTKPRDPTLPPPEVQYTHLLPENSGIVLISPIETEYAFLLPSVLRSVGNTLTLISLRSNLFLPAPSLRGIPLGLLANALTATSAGERFNYQRLETLGDTVLKFLVALQVLVEYPLWHEGYLTKKKDHTVSNVRLAKENVKRGMFKWIIRDLMLGRKWKPKYVLKATERPMPMSEEELVERELMVVDEPREMPEEGKQIRKKKAKKQDLSTKTLADVVESLIGASYIHGSFTLGYECAKLFDLGLKWLPPPQRVEHFIARLEPDCDIPPALRYVEEMIGYTFRHKILLLEALTHASYQQDVRTVSYERMEFLGDSVLDMVVTDYLYHAPGKNYSPGHIHLRRSAVVNTHFLAFICLNTSVKFDATLPRMVNGNIHDEVDAQEISLWKCLLHSSSRVMDDQAHTHSRFRKRKEEITAALQNDNIFPWAALTRLQAPKFYSDIIESVLGAVFLDCNGDITIARQVIARLGILPVLERIVRDDVDVWHPVSRIAQWASKHGRNLEFAFEKERGAIKCSVLVDGQIEVTAQDQYRGASTQEEVKLVAAEEASRALRLRSTHMNQELDGKGKWGGKGKGKGKRKEEGSTDMTDEPTQANGNVQDVQVN</sequence>
<evidence type="ECO:0000259" key="10">
    <source>
        <dbReference type="PROSITE" id="PS51194"/>
    </source>
</evidence>
<evidence type="ECO:0000256" key="6">
    <source>
        <dbReference type="PROSITE-ProRule" id="PRU00657"/>
    </source>
</evidence>
<keyword evidence="5" id="KW-0067">ATP-binding</keyword>
<dbReference type="SMART" id="SM00535">
    <property type="entry name" value="RIBOc"/>
    <property type="match status" value="2"/>
</dbReference>
<keyword evidence="6" id="KW-0694">RNA-binding</keyword>
<reference evidence="12" key="1">
    <citation type="submission" date="2020-11" db="EMBL/GenBank/DDBJ databases">
        <authorList>
            <consortium name="DOE Joint Genome Institute"/>
            <person name="Ahrendt S."/>
            <person name="Riley R."/>
            <person name="Andreopoulos W."/>
            <person name="Labutti K."/>
            <person name="Pangilinan J."/>
            <person name="Ruiz-Duenas F.J."/>
            <person name="Barrasa J.M."/>
            <person name="Sanchez-Garcia M."/>
            <person name="Camarero S."/>
            <person name="Miyauchi S."/>
            <person name="Serrano A."/>
            <person name="Linde D."/>
            <person name="Babiker R."/>
            <person name="Drula E."/>
            <person name="Ayuso-Fernandez I."/>
            <person name="Pacheco R."/>
            <person name="Padilla G."/>
            <person name="Ferreira P."/>
            <person name="Barriuso J."/>
            <person name="Kellner H."/>
            <person name="Castanera R."/>
            <person name="Alfaro M."/>
            <person name="Ramirez L."/>
            <person name="Pisabarro A.G."/>
            <person name="Kuo A."/>
            <person name="Tritt A."/>
            <person name="Lipzen A."/>
            <person name="He G."/>
            <person name="Yan M."/>
            <person name="Ng V."/>
            <person name="Cullen D."/>
            <person name="Martin F."/>
            <person name="Rosso M.-N."/>
            <person name="Henrissat B."/>
            <person name="Hibbett D."/>
            <person name="Martinez A.T."/>
            <person name="Grigoriev I.V."/>
        </authorList>
    </citation>
    <scope>NUCLEOTIDE SEQUENCE</scope>
    <source>
        <strain evidence="12">MF-IS2</strain>
    </source>
</reference>
<dbReference type="Gene3D" id="3.30.160.380">
    <property type="entry name" value="Dicer dimerisation domain"/>
    <property type="match status" value="1"/>
</dbReference>
<dbReference type="Gene3D" id="1.10.1520.10">
    <property type="entry name" value="Ribonuclease III domain"/>
    <property type="match status" value="2"/>
</dbReference>
<dbReference type="InterPro" id="IPR005034">
    <property type="entry name" value="Dicer_dimerisation"/>
</dbReference>
<feature type="domain" description="Helicase C-terminal" evidence="10">
    <location>
        <begin position="383"/>
        <end position="558"/>
    </location>
</feature>
<feature type="domain" description="RNase III" evidence="8">
    <location>
        <begin position="1217"/>
        <end position="1400"/>
    </location>
</feature>
<evidence type="ECO:0000259" key="8">
    <source>
        <dbReference type="PROSITE" id="PS50142"/>
    </source>
</evidence>
<dbReference type="PANTHER" id="PTHR14950:SF37">
    <property type="entry name" value="ENDORIBONUCLEASE DICER"/>
    <property type="match status" value="1"/>
</dbReference>
<dbReference type="SUPFAM" id="SSF69065">
    <property type="entry name" value="RNase III domain-like"/>
    <property type="match status" value="2"/>
</dbReference>
<feature type="domain" description="RNase III" evidence="8">
    <location>
        <begin position="987"/>
        <end position="1176"/>
    </location>
</feature>
<keyword evidence="13" id="KW-1185">Reference proteome</keyword>
<feature type="region of interest" description="Disordered" evidence="7">
    <location>
        <begin position="1499"/>
        <end position="1549"/>
    </location>
</feature>
<feature type="compositionally biased region" description="Polar residues" evidence="7">
    <location>
        <begin position="1535"/>
        <end position="1549"/>
    </location>
</feature>
<dbReference type="SMART" id="SM00487">
    <property type="entry name" value="DEXDc"/>
    <property type="match status" value="1"/>
</dbReference>
<evidence type="ECO:0000313" key="13">
    <source>
        <dbReference type="Proteomes" id="UP000807342"/>
    </source>
</evidence>
<dbReference type="EMBL" id="MU151307">
    <property type="protein sequence ID" value="KAF9445351.1"/>
    <property type="molecule type" value="Genomic_DNA"/>
</dbReference>
<dbReference type="InterPro" id="IPR027417">
    <property type="entry name" value="P-loop_NTPase"/>
</dbReference>
<dbReference type="PANTHER" id="PTHR14950">
    <property type="entry name" value="DICER-RELATED"/>
    <property type="match status" value="1"/>
</dbReference>
<dbReference type="PROSITE" id="PS00517">
    <property type="entry name" value="RNASE_3_1"/>
    <property type="match status" value="1"/>
</dbReference>
<evidence type="ECO:0000256" key="5">
    <source>
        <dbReference type="ARBA" id="ARBA00022840"/>
    </source>
</evidence>
<comment type="similarity">
    <text evidence="6">Belongs to the helicase family. Dicer subfamily.</text>
</comment>
<feature type="domain" description="Dicer dsRNA-binding fold" evidence="11">
    <location>
        <begin position="591"/>
        <end position="702"/>
    </location>
</feature>
<dbReference type="OrthoDB" id="416741at2759"/>
<gene>
    <name evidence="12" type="ORF">P691DRAFT_777639</name>
</gene>
<name>A0A9P5X9Q1_9AGAR</name>
<dbReference type="Proteomes" id="UP000807342">
    <property type="component" value="Unassembled WGS sequence"/>
</dbReference>
<proteinExistence type="inferred from homology"/>
<dbReference type="CDD" id="cd00593">
    <property type="entry name" value="RIBOc"/>
    <property type="match status" value="2"/>
</dbReference>
<keyword evidence="1" id="KW-0677">Repeat</keyword>
<dbReference type="InterPro" id="IPR011545">
    <property type="entry name" value="DEAD/DEAH_box_helicase_dom"/>
</dbReference>
<dbReference type="PROSITE" id="PS51194">
    <property type="entry name" value="HELICASE_CTER"/>
    <property type="match status" value="1"/>
</dbReference>
<dbReference type="SMART" id="SM00490">
    <property type="entry name" value="HELICc"/>
    <property type="match status" value="1"/>
</dbReference>
<dbReference type="GO" id="GO:0004525">
    <property type="term" value="F:ribonuclease III activity"/>
    <property type="evidence" value="ECO:0007669"/>
    <property type="project" value="InterPro"/>
</dbReference>
<dbReference type="Pfam" id="PF00270">
    <property type="entry name" value="DEAD"/>
    <property type="match status" value="1"/>
</dbReference>